<dbReference type="GO" id="GO:0005929">
    <property type="term" value="C:cilium"/>
    <property type="evidence" value="ECO:0007669"/>
    <property type="project" value="UniProtKB-ARBA"/>
</dbReference>
<evidence type="ECO:0008006" key="6">
    <source>
        <dbReference type="Google" id="ProtNLM"/>
    </source>
</evidence>
<accession>A0A8C5DX92</accession>
<evidence type="ECO:0000313" key="4">
    <source>
        <dbReference type="Ensembl" id="ENSGWIP00000012337.1"/>
    </source>
</evidence>
<dbReference type="Pfam" id="PF03148">
    <property type="entry name" value="Tektin"/>
    <property type="match status" value="1"/>
</dbReference>
<reference evidence="4" key="2">
    <citation type="submission" date="2025-08" db="UniProtKB">
        <authorList>
            <consortium name="Ensembl"/>
        </authorList>
    </citation>
    <scope>IDENTIFICATION</scope>
</reference>
<evidence type="ECO:0000256" key="3">
    <source>
        <dbReference type="SAM" id="MobiDB-lite"/>
    </source>
</evidence>
<dbReference type="InterPro" id="IPR048256">
    <property type="entry name" value="Tektin-like"/>
</dbReference>
<feature type="compositionally biased region" description="Low complexity" evidence="3">
    <location>
        <begin position="36"/>
        <end position="52"/>
    </location>
</feature>
<dbReference type="CTD" id="126402"/>
<feature type="region of interest" description="Disordered" evidence="3">
    <location>
        <begin position="36"/>
        <end position="66"/>
    </location>
</feature>
<dbReference type="Proteomes" id="UP000694680">
    <property type="component" value="Chromosome 16"/>
</dbReference>
<dbReference type="InterPro" id="IPR038949">
    <property type="entry name" value="TEKTL1"/>
</dbReference>
<organism evidence="4 5">
    <name type="scientific">Gouania willdenowi</name>
    <name type="common">Blunt-snouted clingfish</name>
    <name type="synonym">Lepadogaster willdenowi</name>
    <dbReference type="NCBI Taxonomy" id="441366"/>
    <lineage>
        <taxon>Eukaryota</taxon>
        <taxon>Metazoa</taxon>
        <taxon>Chordata</taxon>
        <taxon>Craniata</taxon>
        <taxon>Vertebrata</taxon>
        <taxon>Euteleostomi</taxon>
        <taxon>Actinopterygii</taxon>
        <taxon>Neopterygii</taxon>
        <taxon>Teleostei</taxon>
        <taxon>Neoteleostei</taxon>
        <taxon>Acanthomorphata</taxon>
        <taxon>Ovalentaria</taxon>
        <taxon>Blenniimorphae</taxon>
        <taxon>Blenniiformes</taxon>
        <taxon>Gobiesocoidei</taxon>
        <taxon>Gobiesocidae</taxon>
        <taxon>Gobiesocinae</taxon>
        <taxon>Gouania</taxon>
    </lineage>
</organism>
<dbReference type="Ensembl" id="ENSGWIT00000013761.1">
    <property type="protein sequence ID" value="ENSGWIP00000012337.1"/>
    <property type="gene ID" value="ENSGWIG00000007185.1"/>
</dbReference>
<dbReference type="PANTHER" id="PTHR35081:SF1">
    <property type="entry name" value="COILED-COIL DOMAIN-CONTAINING PROTEIN 105"/>
    <property type="match status" value="1"/>
</dbReference>
<reference evidence="4" key="1">
    <citation type="submission" date="2020-06" db="EMBL/GenBank/DDBJ databases">
        <authorList>
            <consortium name="Wellcome Sanger Institute Data Sharing"/>
        </authorList>
    </citation>
    <scope>NUCLEOTIDE SEQUENCE [LARGE SCALE GENOMIC DNA]</scope>
</reference>
<dbReference type="AlphaFoldDB" id="A0A8C5DX92"/>
<evidence type="ECO:0000256" key="1">
    <source>
        <dbReference type="ARBA" id="ARBA00004496"/>
    </source>
</evidence>
<keyword evidence="5" id="KW-1185">Reference proteome</keyword>
<gene>
    <name evidence="4" type="primary">tektl1</name>
</gene>
<dbReference type="GeneID" id="114478236"/>
<dbReference type="RefSeq" id="XP_028326976.1">
    <property type="nucleotide sequence ID" value="XM_028471175.1"/>
</dbReference>
<comment type="subcellular location">
    <subcellularLocation>
        <location evidence="1">Cytoplasm</location>
    </subcellularLocation>
</comment>
<name>A0A8C5DX92_GOUWI</name>
<evidence type="ECO:0000256" key="2">
    <source>
        <dbReference type="ARBA" id="ARBA00022490"/>
    </source>
</evidence>
<sequence length="459" mass="50719">MQVKTVPLGSVTIGPPSWSEATLQSIRRAELLVRQSRSSWSGRSSGTISGTRRPQKGRGARSAEESMAAIGQRTGATVGVPSSSTRTSVAPFPPPFLRELCAGASSAVAGGYMRRVREVEGRLRRQVGVVSEEGVKLERERSHVEKMLSSIRTSLTVNRRSSEQRCCMRTMTQQSEEDGADFLLQWERKQLISLKHDLEAALGESLSQLQALAESSRRLQACASERALVLELTPCSGSTGAKNDSQTFEKTDPISPFTPECNQALQMSSLAVSQSQQLRQKLRLMLTDAIAKQEVVHTTVNDGLMKKMAETVTLQQNLSVSRAVTRHATYRKQREVNSIRYSQGRAQGPERSSDLLSREKLTRPMVQVYQRHQGTQRLPEAKLLIQGCAMLSHCLRVSEDQLTMLQTTSLKLLDDLRAKTAAAQVDAAIVRMRRQQVDKRAVAAVLQQGATRRTGTNHK</sequence>
<reference evidence="4" key="3">
    <citation type="submission" date="2025-09" db="UniProtKB">
        <authorList>
            <consortium name="Ensembl"/>
        </authorList>
    </citation>
    <scope>IDENTIFICATION</scope>
</reference>
<keyword evidence="2" id="KW-0963">Cytoplasm</keyword>
<proteinExistence type="predicted"/>
<protein>
    <recommendedName>
        <fullName evidence="6">Coiled-coil domain-containing protein 105</fullName>
    </recommendedName>
</protein>
<feature type="region of interest" description="Disordered" evidence="3">
    <location>
        <begin position="335"/>
        <end position="354"/>
    </location>
</feature>
<evidence type="ECO:0000313" key="5">
    <source>
        <dbReference type="Proteomes" id="UP000694680"/>
    </source>
</evidence>
<dbReference type="GO" id="GO:0005737">
    <property type="term" value="C:cytoplasm"/>
    <property type="evidence" value="ECO:0007669"/>
    <property type="project" value="UniProtKB-SubCell"/>
</dbReference>
<dbReference type="PANTHER" id="PTHR35081">
    <property type="entry name" value="COILED-COIL DOMAIN-CONTAINING PROTEIN 105"/>
    <property type="match status" value="1"/>
</dbReference>